<sequence>MPSPAQLKLIQNFLNLPNIKVIDYTRQENVGMIIQVLANHKAAICPRCKTKSEKLHQNHSFLVRDLPFSNQEVYLKVTRRQFKCQKCQKPFSEEIDFIKTRRSYTKRLAAQIVEQVLNSNIKTVAEQNNLSQDIVERMLKDIASEKLKEKPKNLKKLGIDEIALVKGHGNYCAVLIDLEQGKLIGMLPSRKQEDLKQYLKKWGKEILEEIEAVSIDLWKSYKTLIQELMPQAEIIADRFHVMKAINTELDMKRKTIKKKAYTQKNKSEKILDALSKSKYALLKNEKDLTEIQKEKLKKVKQEIPILGKMHEIKEEFREILDKNYDWLTGLDNLSEWLLAASTLFPNSSRTIIRWFSEIMGYFESRITQGVVEGINNKLKLIKRSGYGFKNFENFKLRCLLNWAITC</sequence>
<geneLocation type="plasmid" evidence="4 5">
    <name>Cy782202</name>
</geneLocation>
<dbReference type="Pfam" id="PF14690">
    <property type="entry name" value="Zn_ribbon_ISL3"/>
    <property type="match status" value="1"/>
</dbReference>
<evidence type="ECO:0000259" key="2">
    <source>
        <dbReference type="Pfam" id="PF13542"/>
    </source>
</evidence>
<dbReference type="NCBIfam" id="NF033550">
    <property type="entry name" value="transpos_ISL3"/>
    <property type="match status" value="1"/>
</dbReference>
<dbReference type="Proteomes" id="UP000008206">
    <property type="component" value="Plasmid Cy782202"/>
</dbReference>
<accession>E0UME2</accession>
<feature type="domain" description="Transposase IS204/IS1001/IS1096/IS1165 DDE" evidence="1">
    <location>
        <begin position="157"/>
        <end position="397"/>
    </location>
</feature>
<dbReference type="Pfam" id="PF13542">
    <property type="entry name" value="HTH_Tnp_ISL3"/>
    <property type="match status" value="1"/>
</dbReference>
<dbReference type="KEGG" id="cyj:Cyan7822_6328"/>
<gene>
    <name evidence="4" type="ordered locus">Cyan7822_6328</name>
</gene>
<organism evidence="4 5">
    <name type="scientific">Gloeothece verrucosa (strain PCC 7822)</name>
    <name type="common">Cyanothece sp. (strain PCC 7822)</name>
    <dbReference type="NCBI Taxonomy" id="497965"/>
    <lineage>
        <taxon>Bacteria</taxon>
        <taxon>Bacillati</taxon>
        <taxon>Cyanobacteriota</taxon>
        <taxon>Cyanophyceae</taxon>
        <taxon>Oscillatoriophycideae</taxon>
        <taxon>Chroococcales</taxon>
        <taxon>Aphanothecaceae</taxon>
        <taxon>Gloeothece</taxon>
        <taxon>Gloeothece verrucosa</taxon>
    </lineage>
</organism>
<dbReference type="Pfam" id="PF01610">
    <property type="entry name" value="DDE_Tnp_ISL3"/>
    <property type="match status" value="1"/>
</dbReference>
<protein>
    <submittedName>
        <fullName evidence="4">Transposase IS204/IS1001/IS1096/IS1165 family protein</fullName>
    </submittedName>
</protein>
<evidence type="ECO:0000313" key="4">
    <source>
        <dbReference type="EMBL" id="ADN18122.1"/>
    </source>
</evidence>
<keyword evidence="5" id="KW-1185">Reference proteome</keyword>
<feature type="domain" description="Transposase IS204/IS1001/IS1096/IS1165 zinc-finger" evidence="3">
    <location>
        <begin position="43"/>
        <end position="87"/>
    </location>
</feature>
<dbReference type="HOGENOM" id="CLU_041900_1_1_3"/>
<dbReference type="PANTHER" id="PTHR33498">
    <property type="entry name" value="TRANSPOSASE FOR INSERTION SEQUENCE ELEMENT IS1557"/>
    <property type="match status" value="1"/>
</dbReference>
<evidence type="ECO:0000259" key="3">
    <source>
        <dbReference type="Pfam" id="PF14690"/>
    </source>
</evidence>
<dbReference type="InterPro" id="IPR047951">
    <property type="entry name" value="Transpos_ISL3"/>
</dbReference>
<dbReference type="EMBL" id="CP002200">
    <property type="protein sequence ID" value="ADN18122.1"/>
    <property type="molecule type" value="Genomic_DNA"/>
</dbReference>
<dbReference type="InterPro" id="IPR029261">
    <property type="entry name" value="Transposase_Znf"/>
</dbReference>
<proteinExistence type="predicted"/>
<name>E0UME2_GLOV7</name>
<reference evidence="5" key="1">
    <citation type="journal article" date="2011" name="MBio">
        <title>Novel metabolic attributes of the genus Cyanothece, comprising a group of unicellular nitrogen-fixing Cyanobacteria.</title>
        <authorList>
            <person name="Bandyopadhyay A."/>
            <person name="Elvitigala T."/>
            <person name="Welsh E."/>
            <person name="Stockel J."/>
            <person name="Liberton M."/>
            <person name="Min H."/>
            <person name="Sherman L.A."/>
            <person name="Pakrasi H.B."/>
        </authorList>
    </citation>
    <scope>NUCLEOTIDE SEQUENCE [LARGE SCALE GENOMIC DNA]</scope>
    <source>
        <strain evidence="5">PCC 7822</strain>
        <plasmid evidence="5">Cy782202</plasmid>
    </source>
</reference>
<evidence type="ECO:0000313" key="5">
    <source>
        <dbReference type="Proteomes" id="UP000008206"/>
    </source>
</evidence>
<keyword evidence="4" id="KW-0614">Plasmid</keyword>
<dbReference type="PANTHER" id="PTHR33498:SF1">
    <property type="entry name" value="TRANSPOSASE FOR INSERTION SEQUENCE ELEMENT IS1557"/>
    <property type="match status" value="1"/>
</dbReference>
<dbReference type="InterPro" id="IPR002560">
    <property type="entry name" value="Transposase_DDE"/>
</dbReference>
<feature type="domain" description="Transposase IS204/IS1001/IS1096/IS1165 helix-turn-helix" evidence="2">
    <location>
        <begin position="93"/>
        <end position="142"/>
    </location>
</feature>
<dbReference type="AlphaFoldDB" id="E0UME2"/>
<dbReference type="InterPro" id="IPR032877">
    <property type="entry name" value="Transposase_HTH"/>
</dbReference>
<dbReference type="RefSeq" id="WP_013334870.1">
    <property type="nucleotide sequence ID" value="NC_014534.1"/>
</dbReference>
<evidence type="ECO:0000259" key="1">
    <source>
        <dbReference type="Pfam" id="PF01610"/>
    </source>
</evidence>